<dbReference type="InterPro" id="IPR021352">
    <property type="entry name" value="DUF2971"/>
</dbReference>
<protein>
    <submittedName>
        <fullName evidence="2">DUF2971 domain-containing protein</fullName>
    </submittedName>
</protein>
<evidence type="ECO:0000313" key="3">
    <source>
        <dbReference type="Proteomes" id="UP000829542"/>
    </source>
</evidence>
<dbReference type="Proteomes" id="UP000829542">
    <property type="component" value="Chromosome"/>
</dbReference>
<organism evidence="2 3">
    <name type="scientific">Ignatzschineria rhizosphaerae</name>
    <dbReference type="NCBI Taxonomy" id="2923279"/>
    <lineage>
        <taxon>Bacteria</taxon>
        <taxon>Pseudomonadati</taxon>
        <taxon>Pseudomonadota</taxon>
        <taxon>Gammaproteobacteria</taxon>
        <taxon>Cardiobacteriales</taxon>
        <taxon>Ignatzschineriaceae</taxon>
        <taxon>Ignatzschineria</taxon>
    </lineage>
</organism>
<accession>A0ABY3X1K1</accession>
<evidence type="ECO:0000256" key="1">
    <source>
        <dbReference type="SAM" id="Coils"/>
    </source>
</evidence>
<sequence length="335" mass="39892">MGKVYKYRYGYTPVDIPEGLTEDQIQKKLNQQNNEKEIFERDLSCVKNNQVYFSPYEALNDPTEGYISKEEIKRELDNFEQGMIEVMLNGESKTIDNEIFKLMEPAEGSVYPLEKTLRYSLKKLRKRNSPRKALEKFYQEKTNNFSDRMRIIDEYKQGVYENLSMVLKSYGILSLSLTYDNILMWAHYANSHKGYVLEYDKEKLLQNLIINKDLYNFMIKYGNEVPSFKLRELIFDANNPQDRGMKAKNILEKFWSYKAKPWAYEEEFRIIIEGQGIRYHYKKALTGVYFGLRMNDELKTKMEEALKGRGIKFYDMTHKENSYEFDKPILRPKLS</sequence>
<name>A0ABY3X1K1_9GAMM</name>
<keyword evidence="1" id="KW-0175">Coiled coil</keyword>
<feature type="coiled-coil region" evidence="1">
    <location>
        <begin position="22"/>
        <end position="49"/>
    </location>
</feature>
<evidence type="ECO:0000313" key="2">
    <source>
        <dbReference type="EMBL" id="UNM96758.1"/>
    </source>
</evidence>
<reference evidence="2 3" key="1">
    <citation type="submission" date="2022-03" db="EMBL/GenBank/DDBJ databases">
        <title>Ignatzschineria rhizosphaerae HR5S32.</title>
        <authorList>
            <person name="Sun J.Q."/>
            <person name="Feng J.Y."/>
        </authorList>
    </citation>
    <scope>NUCLEOTIDE SEQUENCE [LARGE SCALE GENOMIC DNA]</scope>
    <source>
        <strain evidence="2 3">HR5S32</strain>
    </source>
</reference>
<dbReference type="RefSeq" id="WP_242150947.1">
    <property type="nucleotide sequence ID" value="NZ_CP093379.1"/>
</dbReference>
<dbReference type="Pfam" id="PF11185">
    <property type="entry name" value="DUF2971"/>
    <property type="match status" value="1"/>
</dbReference>
<dbReference type="EMBL" id="CP093379">
    <property type="protein sequence ID" value="UNM96758.1"/>
    <property type="molecule type" value="Genomic_DNA"/>
</dbReference>
<proteinExistence type="predicted"/>
<keyword evidence="3" id="KW-1185">Reference proteome</keyword>
<gene>
    <name evidence="2" type="ORF">MMG00_02565</name>
</gene>